<name>A0A9W3K688_BURCE</name>
<proteinExistence type="predicted"/>
<evidence type="ECO:0000313" key="2">
    <source>
        <dbReference type="EMBL" id="AFQ51463.1"/>
    </source>
</evidence>
<protein>
    <submittedName>
        <fullName evidence="2">Uncharacterized protein</fullName>
    </submittedName>
</protein>
<accession>A0A9W3K688</accession>
<dbReference type="Proteomes" id="UP000032866">
    <property type="component" value="Chromosome 2"/>
</dbReference>
<sequence length="85" mass="9404">MPVARDIAAWRAFYPGRTGRQGKPPGGRSWQTQRAARRPPARHYAVSAAFSPQASIICWRITNFCTLPVTVIGSSSTKHTYFGIL</sequence>
<dbReference type="AlphaFoldDB" id="A0A9W3K688"/>
<organism evidence="2 3">
    <name type="scientific">Burkholderia cepacia GG4</name>
    <dbReference type="NCBI Taxonomy" id="1009846"/>
    <lineage>
        <taxon>Bacteria</taxon>
        <taxon>Pseudomonadati</taxon>
        <taxon>Pseudomonadota</taxon>
        <taxon>Betaproteobacteria</taxon>
        <taxon>Burkholderiales</taxon>
        <taxon>Burkholderiaceae</taxon>
        <taxon>Burkholderia</taxon>
        <taxon>Burkholderia cepacia complex</taxon>
    </lineage>
</organism>
<evidence type="ECO:0000313" key="3">
    <source>
        <dbReference type="Proteomes" id="UP000032866"/>
    </source>
</evidence>
<feature type="region of interest" description="Disordered" evidence="1">
    <location>
        <begin position="15"/>
        <end position="36"/>
    </location>
</feature>
<gene>
    <name evidence="2" type="ORF">GEM_5077</name>
</gene>
<dbReference type="KEGG" id="bct:GEM_5077"/>
<evidence type="ECO:0000256" key="1">
    <source>
        <dbReference type="SAM" id="MobiDB-lite"/>
    </source>
</evidence>
<reference evidence="2 3" key="1">
    <citation type="journal article" date="2012" name="J. Bacteriol.">
        <title>Complete Genome Sequence of Burkholderia sp. Strain GG4, a Betaproteobacterium That Reduces 3-Oxo-N-Acylhomoserine Lactones and Produces Different N-Acylhomoserine Lactones.</title>
        <authorList>
            <person name="Hong K.W."/>
            <person name="Koh C.L."/>
            <person name="Sam C.K."/>
            <person name="Yin W.F."/>
            <person name="Chan K.G."/>
        </authorList>
    </citation>
    <scope>NUCLEOTIDE SEQUENCE [LARGE SCALE GENOMIC DNA]</scope>
    <source>
        <strain evidence="2 3">GG4</strain>
    </source>
</reference>
<dbReference type="EMBL" id="CP003775">
    <property type="protein sequence ID" value="AFQ51463.1"/>
    <property type="molecule type" value="Genomic_DNA"/>
</dbReference>